<proteinExistence type="predicted"/>
<comment type="caution">
    <text evidence="2">The sequence shown here is derived from an EMBL/GenBank/DDBJ whole genome shotgun (WGS) entry which is preliminary data.</text>
</comment>
<protein>
    <submittedName>
        <fullName evidence="2">Uncharacterized protein</fullName>
    </submittedName>
</protein>
<feature type="region of interest" description="Disordered" evidence="1">
    <location>
        <begin position="283"/>
        <end position="305"/>
    </location>
</feature>
<dbReference type="AntiFam" id="ANF00080">
    <property type="entry name" value="Shadow ORF (opposite dnaE)"/>
</dbReference>
<reference evidence="2 3" key="1">
    <citation type="journal article" date="2014" name="Genome Announc.">
        <title>Genome Sequence of Afipia felis Strain 76713, Isolated in Hospital Water Using an Amoeba Co-Culture Procedure.</title>
        <authorList>
            <person name="Benamar S."/>
            <person name="La Scola B."/>
            <person name="Croce O."/>
        </authorList>
    </citation>
    <scope>NUCLEOTIDE SEQUENCE [LARGE SCALE GENOMIC DNA]</scope>
    <source>
        <strain evidence="2 3">76713</strain>
    </source>
</reference>
<organism evidence="2 3">
    <name type="scientific">Afipia felis</name>
    <name type="common">Cat scratch disease bacillus</name>
    <dbReference type="NCBI Taxonomy" id="1035"/>
    <lineage>
        <taxon>Bacteria</taxon>
        <taxon>Pseudomonadati</taxon>
        <taxon>Pseudomonadota</taxon>
        <taxon>Alphaproteobacteria</taxon>
        <taxon>Hyphomicrobiales</taxon>
        <taxon>Nitrobacteraceae</taxon>
        <taxon>Afipia</taxon>
    </lineage>
</organism>
<evidence type="ECO:0000313" key="2">
    <source>
        <dbReference type="EMBL" id="CEG07881.1"/>
    </source>
</evidence>
<gene>
    <name evidence="2" type="ORF">BN961_01287</name>
</gene>
<accession>A0A090MKE6</accession>
<dbReference type="Proteomes" id="UP000035762">
    <property type="component" value="Unassembled WGS sequence"/>
</dbReference>
<name>A0A090MKE6_AFIFE</name>
<dbReference type="AlphaFoldDB" id="A0A090MKE6"/>
<evidence type="ECO:0000256" key="1">
    <source>
        <dbReference type="SAM" id="MobiDB-lite"/>
    </source>
</evidence>
<evidence type="ECO:0000313" key="3">
    <source>
        <dbReference type="Proteomes" id="UP000035762"/>
    </source>
</evidence>
<keyword evidence="3" id="KW-1185">Reference proteome</keyword>
<sequence length="792" mass="89403">MQIFRLFVAMLARAIGRDVRHRTRTIERDQRDDVLETVRAHVDKRAPHALTFNLEHADHVATRQHLVGFLVVERQVRQIDMDVALLQQFHRDIEHRQRLEAEEVEFHKPRGLDPFHVELGHRHVGFRIAIHRHEFGQRAVADHDARRVGRGVPRQTFKTLGDVEGTRHHWVLIAERLQFRLARDGSGERHGCGRILRHQLGELVDLAIGHLQHTADVAQHAARLQGAEGDDLADLIATIALLHVVDHLAAAILTEVDVEVRHRHALGIEKAFEQQAEAQRIEVGDGQRIGHQRARAGAAPRPDRNTLRLRPLDEVGYDQEVARIFHPLDDIEFEGEAVVIVLFGLPFREPVLLDPVRQPLLGLPLQLGRLGGGRVLVMFATDGKVRQDRLTRFGAERAALRDLNRGRQRLGKIGEQHGHLGAGLEAMVRRQVRALRLRDQPPARDTQKRIVGFVIVGGSEIRLVGRDQRQALAVGNVDQRALNAPFAVEPMTLQFDIEPVAEQAYQFLHPLERKLRLLGGERLRHRPFRSAGQRDQATGIILKPFRLDVGNLLPGHVEEGARIQPHQAAITLLARSEHYDASRSERLRVARIRIDVAEIDCERTADDRLNADAREFLGELQHAEHVVAVGQRQCRLVIGLRKLGELGNLHRALQQRVSRVDVKMDKSGRSHPGRLSRAGELKRVAGGDSLPQRCRPLPSLSTRNHILAGAIIPFPSLRPHPGSQIVLQLRNEVRPHRHGSHKQHQRGQCGGFLEEHLQHDRLLDPRKCPESLVGTYGEQCSISVLSSRRTEA</sequence>
<dbReference type="EMBL" id="CCAZ020000001">
    <property type="protein sequence ID" value="CEG07881.1"/>
    <property type="molecule type" value="Genomic_DNA"/>
</dbReference>